<evidence type="ECO:0000256" key="2">
    <source>
        <dbReference type="SAM" id="SignalP"/>
    </source>
</evidence>
<feature type="compositionally biased region" description="Basic residues" evidence="1">
    <location>
        <begin position="27"/>
        <end position="37"/>
    </location>
</feature>
<dbReference type="AlphaFoldDB" id="A0AAN6S2N6"/>
<gene>
    <name evidence="3" type="ORF">QBC46DRAFT_355536</name>
</gene>
<keyword evidence="4" id="KW-1185">Reference proteome</keyword>
<feature type="region of interest" description="Disordered" evidence="1">
    <location>
        <begin position="24"/>
        <end position="59"/>
    </location>
</feature>
<feature type="chain" id="PRO_5042940981" evidence="2">
    <location>
        <begin position="17"/>
        <end position="214"/>
    </location>
</feature>
<comment type="caution">
    <text evidence="3">The sequence shown here is derived from an EMBL/GenBank/DDBJ whole genome shotgun (WGS) entry which is preliminary data.</text>
</comment>
<keyword evidence="2" id="KW-0732">Signal</keyword>
<organism evidence="3 4">
    <name type="scientific">Diplogelasinospora grovesii</name>
    <dbReference type="NCBI Taxonomy" id="303347"/>
    <lineage>
        <taxon>Eukaryota</taxon>
        <taxon>Fungi</taxon>
        <taxon>Dikarya</taxon>
        <taxon>Ascomycota</taxon>
        <taxon>Pezizomycotina</taxon>
        <taxon>Sordariomycetes</taxon>
        <taxon>Sordariomycetidae</taxon>
        <taxon>Sordariales</taxon>
        <taxon>Diplogelasinosporaceae</taxon>
        <taxon>Diplogelasinospora</taxon>
    </lineage>
</organism>
<dbReference type="Proteomes" id="UP001303473">
    <property type="component" value="Unassembled WGS sequence"/>
</dbReference>
<name>A0AAN6S2N6_9PEZI</name>
<feature type="signal peptide" evidence="2">
    <location>
        <begin position="1"/>
        <end position="16"/>
    </location>
</feature>
<dbReference type="EMBL" id="MU853821">
    <property type="protein sequence ID" value="KAK3938882.1"/>
    <property type="molecule type" value="Genomic_DNA"/>
</dbReference>
<reference evidence="4" key="1">
    <citation type="journal article" date="2023" name="Mol. Phylogenet. Evol.">
        <title>Genome-scale phylogeny and comparative genomics of the fungal order Sordariales.</title>
        <authorList>
            <person name="Hensen N."/>
            <person name="Bonometti L."/>
            <person name="Westerberg I."/>
            <person name="Brannstrom I.O."/>
            <person name="Guillou S."/>
            <person name="Cros-Aarteil S."/>
            <person name="Calhoun S."/>
            <person name="Haridas S."/>
            <person name="Kuo A."/>
            <person name="Mondo S."/>
            <person name="Pangilinan J."/>
            <person name="Riley R."/>
            <person name="LaButti K."/>
            <person name="Andreopoulos B."/>
            <person name="Lipzen A."/>
            <person name="Chen C."/>
            <person name="Yan M."/>
            <person name="Daum C."/>
            <person name="Ng V."/>
            <person name="Clum A."/>
            <person name="Steindorff A."/>
            <person name="Ohm R.A."/>
            <person name="Martin F."/>
            <person name="Silar P."/>
            <person name="Natvig D.O."/>
            <person name="Lalanne C."/>
            <person name="Gautier V."/>
            <person name="Ament-Velasquez S.L."/>
            <person name="Kruys A."/>
            <person name="Hutchinson M.I."/>
            <person name="Powell A.J."/>
            <person name="Barry K."/>
            <person name="Miller A.N."/>
            <person name="Grigoriev I.V."/>
            <person name="Debuchy R."/>
            <person name="Gladieux P."/>
            <person name="Hiltunen Thoren M."/>
            <person name="Johannesson H."/>
        </authorList>
    </citation>
    <scope>NUCLEOTIDE SEQUENCE [LARGE SCALE GENOMIC DNA]</scope>
    <source>
        <strain evidence="4">CBS 340.73</strain>
    </source>
</reference>
<evidence type="ECO:0000313" key="4">
    <source>
        <dbReference type="Proteomes" id="UP001303473"/>
    </source>
</evidence>
<protein>
    <submittedName>
        <fullName evidence="3">Uncharacterized protein</fullName>
    </submittedName>
</protein>
<evidence type="ECO:0000256" key="1">
    <source>
        <dbReference type="SAM" id="MobiDB-lite"/>
    </source>
</evidence>
<accession>A0AAN6S2N6</accession>
<evidence type="ECO:0000313" key="3">
    <source>
        <dbReference type="EMBL" id="KAK3938882.1"/>
    </source>
</evidence>
<sequence length="214" mass="23205">MKLLAVLILLVGIAVALDLSERDGLRRPHKKASRPKKLTGPYTMRGASKPSNAPAAYKTGMDHCSRKRSKAALKKLPADLEDPATRLRRDSLTVLRHLRRQSTANDFYECTNANPAPADADCNVIIDQVLASGDSLVIAQNACLTFVYQTCEGFFCSLCDTLSTTTDFIGNQLDSAETLCVSQGQTGTIIGEDAPQWDAGFVYNGDSLPTYDVC</sequence>
<proteinExistence type="predicted"/>